<reference evidence="1 2" key="1">
    <citation type="submission" date="2019-01" db="EMBL/GenBank/DDBJ databases">
        <authorList>
            <person name="Brito A."/>
        </authorList>
    </citation>
    <scope>NUCLEOTIDE SEQUENCE [LARGE SCALE GENOMIC DNA]</scope>
    <source>
        <strain evidence="1">1</strain>
    </source>
</reference>
<evidence type="ECO:0000313" key="2">
    <source>
        <dbReference type="Proteomes" id="UP000320055"/>
    </source>
</evidence>
<dbReference type="EMBL" id="CAACVJ010000243">
    <property type="protein sequence ID" value="VEP15222.1"/>
    <property type="molecule type" value="Genomic_DNA"/>
</dbReference>
<evidence type="ECO:0000313" key="1">
    <source>
        <dbReference type="EMBL" id="VEP15222.1"/>
    </source>
</evidence>
<dbReference type="AlphaFoldDB" id="A0A563VUR9"/>
<proteinExistence type="predicted"/>
<gene>
    <name evidence="1" type="ORF">H1P_3170010</name>
</gene>
<sequence>MLLEKPVIATDYSGTKDFINQGTGFPVNYQLIPVKKNQYPFWQNQTWAEPDINHAAWLMRNMIADETKTKKIAKQGKQKILTDYSLKAIGKIYKKRLDHLSSLI</sequence>
<dbReference type="SUPFAM" id="SSF53756">
    <property type="entry name" value="UDP-Glycosyltransferase/glycogen phosphorylase"/>
    <property type="match status" value="1"/>
</dbReference>
<accession>A0A563VUR9</accession>
<protein>
    <submittedName>
        <fullName evidence="1">Uncharacterized protein</fullName>
    </submittedName>
</protein>
<dbReference type="Gene3D" id="3.40.50.2000">
    <property type="entry name" value="Glycogen Phosphorylase B"/>
    <property type="match status" value="1"/>
</dbReference>
<organism evidence="1 2">
    <name type="scientific">Hyella patelloides LEGE 07179</name>
    <dbReference type="NCBI Taxonomy" id="945734"/>
    <lineage>
        <taxon>Bacteria</taxon>
        <taxon>Bacillati</taxon>
        <taxon>Cyanobacteriota</taxon>
        <taxon>Cyanophyceae</taxon>
        <taxon>Pleurocapsales</taxon>
        <taxon>Hyellaceae</taxon>
        <taxon>Hyella</taxon>
    </lineage>
</organism>
<dbReference type="PANTHER" id="PTHR46656">
    <property type="entry name" value="PUTATIVE-RELATED"/>
    <property type="match status" value="1"/>
</dbReference>
<keyword evidence="2" id="KW-1185">Reference proteome</keyword>
<dbReference type="Proteomes" id="UP000320055">
    <property type="component" value="Unassembled WGS sequence"/>
</dbReference>
<dbReference type="PANTHER" id="PTHR46656:SF3">
    <property type="entry name" value="PUTATIVE-RELATED"/>
    <property type="match status" value="1"/>
</dbReference>
<name>A0A563VUR9_9CYAN</name>